<dbReference type="Proteomes" id="UP000245263">
    <property type="component" value="Chromosome 1"/>
</dbReference>
<keyword evidence="2" id="KW-1185">Reference proteome</keyword>
<name>A0ABN6KCN3_9LEPT</name>
<evidence type="ECO:0008006" key="3">
    <source>
        <dbReference type="Google" id="ProtNLM"/>
    </source>
</evidence>
<dbReference type="EMBL" id="AP025028">
    <property type="protein sequence ID" value="BDA77298.1"/>
    <property type="molecule type" value="Genomic_DNA"/>
</dbReference>
<protein>
    <recommendedName>
        <fullName evidence="3">Lipoprotein</fullName>
    </recommendedName>
</protein>
<sequence>MLFRVLGLLLFVFSISNCLISYRDYDKIPPVPAQEKQYDSEFVYGLPTFPQFNLGGREALKTYFDSKSPFKKTTEGNDIPRNGYLVNVKVNYRSPSTPALAFITLSTLTATLLPAWSKQDGYDIQYHLYKNGKLVQVYEYHVFRNYTQWILLSLLVWVNLDSATEKEVFERVTNQFFEDAKSHF</sequence>
<accession>A0ABN6KCN3</accession>
<proteinExistence type="predicted"/>
<gene>
    <name evidence="1" type="ORF">LPTSP3_g02280</name>
</gene>
<reference evidence="1 2" key="1">
    <citation type="submission" date="2021-08" db="EMBL/GenBank/DDBJ databases">
        <title>Complete genome sequence of Leptospira kobayashii strain E30.</title>
        <authorList>
            <person name="Nakao R."/>
            <person name="Nakamura S."/>
            <person name="Masuzawa T."/>
            <person name="Koizumi N."/>
        </authorList>
    </citation>
    <scope>NUCLEOTIDE SEQUENCE [LARGE SCALE GENOMIC DNA]</scope>
    <source>
        <strain evidence="1 2">E30</strain>
    </source>
</reference>
<dbReference type="NCBIfam" id="NF047816">
    <property type="entry name" value="LIC12231_lipo"/>
    <property type="match status" value="1"/>
</dbReference>
<organism evidence="1 2">
    <name type="scientific">Leptospira kobayashii</name>
    <dbReference type="NCBI Taxonomy" id="1917830"/>
    <lineage>
        <taxon>Bacteria</taxon>
        <taxon>Pseudomonadati</taxon>
        <taxon>Spirochaetota</taxon>
        <taxon>Spirochaetia</taxon>
        <taxon>Leptospirales</taxon>
        <taxon>Leptospiraceae</taxon>
        <taxon>Leptospira</taxon>
    </lineage>
</organism>
<dbReference type="RefSeq" id="WP_109021906.1">
    <property type="nucleotide sequence ID" value="NZ_AP025028.1"/>
</dbReference>
<evidence type="ECO:0000313" key="1">
    <source>
        <dbReference type="EMBL" id="BDA77298.1"/>
    </source>
</evidence>
<evidence type="ECO:0000313" key="2">
    <source>
        <dbReference type="Proteomes" id="UP000245263"/>
    </source>
</evidence>